<dbReference type="PANTHER" id="PTHR37542">
    <property type="entry name" value="HELO DOMAIN-CONTAINING PROTEIN-RELATED"/>
    <property type="match status" value="1"/>
</dbReference>
<keyword evidence="3" id="KW-1185">Reference proteome</keyword>
<dbReference type="AlphaFoldDB" id="A0A4Q4RW51"/>
<sequence>MEPAGLAVGIFALAGLFNNAVDCFEYVQLGSAFGTDFQVSLLKLDILRLRLSRWGKSVGLDGDLSNAHAIKLATGPPEDIEKAGNVLGQIMDLFAKMESKSKKYQSRMGEIDGDLKVLDVATNLEASGQSLHEKMRAMSIKRQNSTPLRPKVQWALYERKRFRVLLEDVTDLVNDLVECFPASREEQRRLCTTEASTIGSGDCVSALKDVIAQQDGDLHQAVVQMLTSKVSI</sequence>
<comment type="caution">
    <text evidence="2">The sequence shown here is derived from an EMBL/GenBank/DDBJ whole genome shotgun (WGS) entry which is preliminary data.</text>
</comment>
<dbReference type="Pfam" id="PF14479">
    <property type="entry name" value="HeLo"/>
    <property type="match status" value="1"/>
</dbReference>
<dbReference type="Proteomes" id="UP000293823">
    <property type="component" value="Unassembled WGS sequence"/>
</dbReference>
<feature type="domain" description="Prion-inhibition and propagation HeLo" evidence="1">
    <location>
        <begin position="5"/>
        <end position="198"/>
    </location>
</feature>
<dbReference type="PANTHER" id="PTHR37542:SF3">
    <property type="entry name" value="PRION-INHIBITION AND PROPAGATION HELO DOMAIN-CONTAINING PROTEIN"/>
    <property type="match status" value="1"/>
</dbReference>
<accession>A0A4Q4RW51</accession>
<proteinExistence type="predicted"/>
<gene>
    <name evidence="2" type="ORF">AA0113_g6769</name>
</gene>
<dbReference type="Gene3D" id="1.20.120.1020">
    <property type="entry name" value="Prion-inhibition and propagation, HeLo domain"/>
    <property type="match status" value="1"/>
</dbReference>
<dbReference type="OrthoDB" id="20872at2759"/>
<evidence type="ECO:0000313" key="2">
    <source>
        <dbReference type="EMBL" id="RYO61560.1"/>
    </source>
</evidence>
<evidence type="ECO:0000313" key="3">
    <source>
        <dbReference type="Proteomes" id="UP000293823"/>
    </source>
</evidence>
<evidence type="ECO:0000259" key="1">
    <source>
        <dbReference type="Pfam" id="PF14479"/>
    </source>
</evidence>
<protein>
    <recommendedName>
        <fullName evidence="1">Prion-inhibition and propagation HeLo domain-containing protein</fullName>
    </recommendedName>
</protein>
<dbReference type="InterPro" id="IPR029498">
    <property type="entry name" value="HeLo_dom"/>
</dbReference>
<dbReference type="EMBL" id="PEJP01000025">
    <property type="protein sequence ID" value="RYO61560.1"/>
    <property type="molecule type" value="Genomic_DNA"/>
</dbReference>
<organism evidence="2 3">
    <name type="scientific">Alternaria arborescens</name>
    <dbReference type="NCBI Taxonomy" id="156630"/>
    <lineage>
        <taxon>Eukaryota</taxon>
        <taxon>Fungi</taxon>
        <taxon>Dikarya</taxon>
        <taxon>Ascomycota</taxon>
        <taxon>Pezizomycotina</taxon>
        <taxon>Dothideomycetes</taxon>
        <taxon>Pleosporomycetidae</taxon>
        <taxon>Pleosporales</taxon>
        <taxon>Pleosporineae</taxon>
        <taxon>Pleosporaceae</taxon>
        <taxon>Alternaria</taxon>
        <taxon>Alternaria sect. Alternaria</taxon>
    </lineage>
</organism>
<name>A0A4Q4RW51_9PLEO</name>
<dbReference type="InterPro" id="IPR038305">
    <property type="entry name" value="HeLo_sf"/>
</dbReference>
<reference evidence="3" key="1">
    <citation type="journal article" date="2019" name="bioRxiv">
        <title>Genomics, evolutionary history and diagnostics of the Alternaria alternata species group including apple and Asian pear pathotypes.</title>
        <authorList>
            <person name="Armitage A.D."/>
            <person name="Cockerton H.M."/>
            <person name="Sreenivasaprasad S."/>
            <person name="Woodhall J.W."/>
            <person name="Lane C.R."/>
            <person name="Harrison R.J."/>
            <person name="Clarkson J.P."/>
        </authorList>
    </citation>
    <scope>NUCLEOTIDE SEQUENCE [LARGE SCALE GENOMIC DNA]</scope>
    <source>
        <strain evidence="3">RGR 97.0016</strain>
    </source>
</reference>